<gene>
    <name evidence="3" type="ORF">ST47_g6707</name>
</gene>
<dbReference type="Proteomes" id="UP000076837">
    <property type="component" value="Unassembled WGS sequence"/>
</dbReference>
<organism evidence="3 4">
    <name type="scientific">Didymella rabiei</name>
    <name type="common">Chickpea ascochyta blight fungus</name>
    <name type="synonym">Mycosphaerella rabiei</name>
    <dbReference type="NCBI Taxonomy" id="5454"/>
    <lineage>
        <taxon>Eukaryota</taxon>
        <taxon>Fungi</taxon>
        <taxon>Dikarya</taxon>
        <taxon>Ascomycota</taxon>
        <taxon>Pezizomycotina</taxon>
        <taxon>Dothideomycetes</taxon>
        <taxon>Pleosporomycetidae</taxon>
        <taxon>Pleosporales</taxon>
        <taxon>Pleosporineae</taxon>
        <taxon>Didymellaceae</taxon>
        <taxon>Ascochyta</taxon>
    </lineage>
</organism>
<dbReference type="SMART" id="SM00668">
    <property type="entry name" value="CTLH"/>
    <property type="match status" value="1"/>
</dbReference>
<dbReference type="Gene3D" id="2.60.120.920">
    <property type="match status" value="1"/>
</dbReference>
<feature type="region of interest" description="Disordered" evidence="2">
    <location>
        <begin position="1"/>
        <end position="88"/>
    </location>
</feature>
<dbReference type="SMART" id="SM00757">
    <property type="entry name" value="CRA"/>
    <property type="match status" value="1"/>
</dbReference>
<dbReference type="Pfam" id="PF10607">
    <property type="entry name" value="CTLH"/>
    <property type="match status" value="1"/>
</dbReference>
<dbReference type="Pfam" id="PF00622">
    <property type="entry name" value="SPRY"/>
    <property type="match status" value="1"/>
</dbReference>
<dbReference type="InterPro" id="IPR001870">
    <property type="entry name" value="B30.2/SPRY"/>
</dbReference>
<comment type="caution">
    <text evidence="3">The sequence shown here is derived from an EMBL/GenBank/DDBJ whole genome shotgun (WGS) entry which is preliminary data.</text>
</comment>
<evidence type="ECO:0000256" key="2">
    <source>
        <dbReference type="SAM" id="MobiDB-lite"/>
    </source>
</evidence>
<dbReference type="PROSITE" id="PS50896">
    <property type="entry name" value="LISH"/>
    <property type="match status" value="1"/>
</dbReference>
<dbReference type="SMART" id="SM00449">
    <property type="entry name" value="SPRY"/>
    <property type="match status" value="1"/>
</dbReference>
<dbReference type="AlphaFoldDB" id="A0A163C1Y6"/>
<evidence type="ECO:0000313" key="3">
    <source>
        <dbReference type="EMBL" id="KZM22158.1"/>
    </source>
</evidence>
<feature type="compositionally biased region" description="Low complexity" evidence="2">
    <location>
        <begin position="126"/>
        <end position="140"/>
    </location>
</feature>
<dbReference type="InterPro" id="IPR013144">
    <property type="entry name" value="CRA_dom"/>
</dbReference>
<reference evidence="3 4" key="1">
    <citation type="journal article" date="2016" name="Sci. Rep.">
        <title>Draft genome sequencing and secretome analysis of fungal phytopathogen Ascochyta rabiei provides insight into the necrotrophic effector repertoire.</title>
        <authorList>
            <person name="Verma S."/>
            <person name="Gazara R.K."/>
            <person name="Nizam S."/>
            <person name="Parween S."/>
            <person name="Chattopadhyay D."/>
            <person name="Verma P.K."/>
        </authorList>
    </citation>
    <scope>NUCLEOTIDE SEQUENCE [LARGE SCALE GENOMIC DNA]</scope>
    <source>
        <strain evidence="3 4">ArDII</strain>
    </source>
</reference>
<feature type="compositionally biased region" description="Polar residues" evidence="2">
    <location>
        <begin position="31"/>
        <end position="42"/>
    </location>
</feature>
<proteinExistence type="predicted"/>
<keyword evidence="4" id="KW-1185">Reference proteome</keyword>
<dbReference type="InterPro" id="IPR006594">
    <property type="entry name" value="LisH"/>
</dbReference>
<protein>
    <submittedName>
        <fullName evidence="3">Uncharacterized protein</fullName>
    </submittedName>
</protein>
<feature type="compositionally biased region" description="Basic and acidic residues" evidence="2">
    <location>
        <begin position="105"/>
        <end position="124"/>
    </location>
</feature>
<evidence type="ECO:0000313" key="4">
    <source>
        <dbReference type="Proteomes" id="UP000076837"/>
    </source>
</evidence>
<evidence type="ECO:0000256" key="1">
    <source>
        <dbReference type="ARBA" id="ARBA00002343"/>
    </source>
</evidence>
<dbReference type="InterPro" id="IPR035782">
    <property type="entry name" value="SPRY_RanBP9/10"/>
</dbReference>
<dbReference type="InterPro" id="IPR013320">
    <property type="entry name" value="ConA-like_dom_sf"/>
</dbReference>
<dbReference type="EMBL" id="JYNV01000224">
    <property type="protein sequence ID" value="KZM22158.1"/>
    <property type="molecule type" value="Genomic_DNA"/>
</dbReference>
<feature type="region of interest" description="Disordered" evidence="2">
    <location>
        <begin position="105"/>
        <end position="140"/>
    </location>
</feature>
<dbReference type="SUPFAM" id="SSF49899">
    <property type="entry name" value="Concanavalin A-like lectins/glucanases"/>
    <property type="match status" value="1"/>
</dbReference>
<dbReference type="PANTHER" id="PTHR12864">
    <property type="entry name" value="RAN BINDING PROTEIN 9-RELATED"/>
    <property type="match status" value="1"/>
</dbReference>
<dbReference type="InterPro" id="IPR050618">
    <property type="entry name" value="Ubq-SigPath_Reg"/>
</dbReference>
<sequence length="661" mass="72650">MRRSSYAAALAGSTGNSPANPAPTRSGAISHLSNNSPTPHATTQHRHSRSMDPDGHHNSMSTSWGRGGALPSYASQSGPAQGLAGGAQDAPPFFVPSYLRGSKHAEKLQEAHKARLAAQREHRPTHSSNVGSLSTSSSSVNLHKMTGSHRGLTHEVIERAPVFVDEPVSPWPTRWNDNDKFAQLDIEDQGRQAKFSGSQKTHEEAASVRADCPMPRQCGIYYYEVTVVSKGKDGRMIGVGFSGPKVALSRIPGWEPGSFAYHGDDGQIFNNTTSGKNYGPKFGTLDVIGCGINFRTNTAFFTKNGHMLGTAFRDLTPNMSYYPTIGMKKPGETLRANFGHEPFAFDIDKMVLDEKTAIQEEIHRTTFTPSDTSDPDETQFIHRLISQYLAHDGYVETAQAFVEEIVDEARALANDDDATIPYPEAAEDMDALNRQKIRAAILEGDMDKALKHTTAYYPSVLRDNENIYFKLRCRKFIEMIRDCNELSTQCQNVDSVKPFSSSNTNVRNSTATDEYDFQMELDEQFGVNNPTPSLDDVDNEDDLEDKQAKLQQLTSNTIAYGQELGAEFANDPRREVKQALKDTFALIAYENAKESTLAPLLEIDGRVPIAEELNSAILVSLGKSSSAALERLVQQTEALVDVLADDGGPGAFINVRKDFLQ</sequence>
<dbReference type="InterPro" id="IPR006595">
    <property type="entry name" value="CTLH_C"/>
</dbReference>
<name>A0A163C1Y6_DIDRA</name>
<dbReference type="OrthoDB" id="25503at2759"/>
<dbReference type="STRING" id="5454.A0A163C1Y6"/>
<dbReference type="InterPro" id="IPR024964">
    <property type="entry name" value="CTLH/CRA"/>
</dbReference>
<comment type="function">
    <text evidence="1">Involved in the proteasome-dependent degradation of fructose-1,6-bisphosphatase.</text>
</comment>
<dbReference type="PROSITE" id="PS50897">
    <property type="entry name" value="CTLH"/>
    <property type="match status" value="1"/>
</dbReference>
<dbReference type="InterPro" id="IPR003877">
    <property type="entry name" value="SPRY_dom"/>
</dbReference>
<dbReference type="InterPro" id="IPR043136">
    <property type="entry name" value="B30.2/SPRY_sf"/>
</dbReference>
<dbReference type="PROSITE" id="PS50188">
    <property type="entry name" value="B302_SPRY"/>
    <property type="match status" value="1"/>
</dbReference>
<dbReference type="CDD" id="cd12909">
    <property type="entry name" value="SPRY_RanBP9_10"/>
    <property type="match status" value="1"/>
</dbReference>
<accession>A0A163C1Y6</accession>